<evidence type="ECO:0000256" key="2">
    <source>
        <dbReference type="ARBA" id="ARBA00022630"/>
    </source>
</evidence>
<dbReference type="InterPro" id="IPR016446">
    <property type="entry name" value="Flavin_OxRdtase_Frp"/>
</dbReference>
<dbReference type="Gene3D" id="3.40.109.10">
    <property type="entry name" value="NADH Oxidase"/>
    <property type="match status" value="1"/>
</dbReference>
<evidence type="ECO:0000256" key="3">
    <source>
        <dbReference type="ARBA" id="ARBA00022643"/>
    </source>
</evidence>
<comment type="similarity">
    <text evidence="1 5">Belongs to the flavin oxidoreductase frp family.</text>
</comment>
<dbReference type="PIRSF" id="PIRSF005426">
    <property type="entry name" value="Frp"/>
    <property type="match status" value="1"/>
</dbReference>
<accession>A0A6H2EJW1</accession>
<evidence type="ECO:0000313" key="7">
    <source>
        <dbReference type="EMBL" id="QJC21858.1"/>
    </source>
</evidence>
<sequence length="251" mass="28504">MNPTILTLLQHRSIREFSSRSIDDDVLKTLFDVAMHTSTSRGFQHAAVIRVRRSDLREQLANIGGQPYIARAPELFVGVVDTRRSVRVLEELGGDPTPATSMDAFREGFTDAVLMIQNMTVAAESMGLGVTLLGSILNDIPRLIQLLKLPQYTFPALGMICGYPAQQPQLKPRIPTHLRVMDDRYWEPESWTLALSEYDQQMATYYDSRDMNRRVDTFTEQIMRKLRSTDVKDAFIDHVRAQGFGSYTQTS</sequence>
<dbReference type="InterPro" id="IPR029479">
    <property type="entry name" value="Nitroreductase"/>
</dbReference>
<keyword evidence="3 5" id="KW-0288">FMN</keyword>
<dbReference type="InterPro" id="IPR000415">
    <property type="entry name" value="Nitroreductase-like"/>
</dbReference>
<dbReference type="EMBL" id="CP050804">
    <property type="protein sequence ID" value="QJC21858.1"/>
    <property type="molecule type" value="Genomic_DNA"/>
</dbReference>
<evidence type="ECO:0000313" key="8">
    <source>
        <dbReference type="Proteomes" id="UP000502298"/>
    </source>
</evidence>
<evidence type="ECO:0000256" key="1">
    <source>
        <dbReference type="ARBA" id="ARBA00008366"/>
    </source>
</evidence>
<dbReference type="Proteomes" id="UP000502298">
    <property type="component" value="Chromosome"/>
</dbReference>
<evidence type="ECO:0000256" key="4">
    <source>
        <dbReference type="ARBA" id="ARBA00023002"/>
    </source>
</evidence>
<name>A0A6H2EJW1_9ACTO</name>
<gene>
    <name evidence="7" type="ORF">HC352_04640</name>
</gene>
<dbReference type="GO" id="GO:0016491">
    <property type="term" value="F:oxidoreductase activity"/>
    <property type="evidence" value="ECO:0007669"/>
    <property type="project" value="UniProtKB-UniRule"/>
</dbReference>
<feature type="domain" description="Nitroreductase" evidence="6">
    <location>
        <begin position="9"/>
        <end position="163"/>
    </location>
</feature>
<keyword evidence="8" id="KW-1185">Reference proteome</keyword>
<evidence type="ECO:0000256" key="5">
    <source>
        <dbReference type="PIRNR" id="PIRNR005426"/>
    </source>
</evidence>
<keyword evidence="5" id="KW-0521">NADP</keyword>
<reference evidence="7 8" key="1">
    <citation type="submission" date="2020-03" db="EMBL/GenBank/DDBJ databases">
        <title>Complete genome of Arcanobacterium buesumensis sp. nov. strain 2701.</title>
        <authorList>
            <person name="Borowiak M."/>
            <person name="Alssahen M."/>
            <person name="Laemmler C."/>
            <person name="Malorny B."/>
            <person name="Hassan A."/>
            <person name="Prenger-Berninghoff E."/>
            <person name="Ploetz M."/>
            <person name="Abdulmawjood A."/>
        </authorList>
    </citation>
    <scope>NUCLEOTIDE SEQUENCE [LARGE SCALE GENOMIC DNA]</scope>
    <source>
        <strain evidence="7 8">2701</strain>
    </source>
</reference>
<proteinExistence type="inferred from homology"/>
<dbReference type="KEGG" id="arca:HC352_04640"/>
<evidence type="ECO:0000259" key="6">
    <source>
        <dbReference type="Pfam" id="PF00881"/>
    </source>
</evidence>
<dbReference type="Pfam" id="PF00881">
    <property type="entry name" value="Nitroreductase"/>
    <property type="match status" value="1"/>
</dbReference>
<protein>
    <submittedName>
        <fullName evidence="7">NADPH-dependent oxidoreductase</fullName>
    </submittedName>
</protein>
<dbReference type="PANTHER" id="PTHR43425">
    <property type="entry name" value="OXYGEN-INSENSITIVE NADPH NITROREDUCTASE"/>
    <property type="match status" value="1"/>
</dbReference>
<keyword evidence="4 5" id="KW-0560">Oxidoreductase</keyword>
<dbReference type="AlphaFoldDB" id="A0A6H2EJW1"/>
<keyword evidence="2 5" id="KW-0285">Flavoprotein</keyword>
<dbReference type="PANTHER" id="PTHR43425:SF2">
    <property type="entry name" value="OXYGEN-INSENSITIVE NADPH NITROREDUCTASE"/>
    <property type="match status" value="1"/>
</dbReference>
<dbReference type="SUPFAM" id="SSF55469">
    <property type="entry name" value="FMN-dependent nitroreductase-like"/>
    <property type="match status" value="1"/>
</dbReference>
<organism evidence="7 8">
    <name type="scientific">Arcanobacterium buesumense</name>
    <dbReference type="NCBI Taxonomy" id="2722751"/>
    <lineage>
        <taxon>Bacteria</taxon>
        <taxon>Bacillati</taxon>
        <taxon>Actinomycetota</taxon>
        <taxon>Actinomycetes</taxon>
        <taxon>Actinomycetales</taxon>
        <taxon>Actinomycetaceae</taxon>
        <taxon>Arcanobacterium</taxon>
    </lineage>
</organism>
<dbReference type="RefSeq" id="WP_168917798.1">
    <property type="nucleotide sequence ID" value="NZ_CP050804.1"/>
</dbReference>